<dbReference type="RefSeq" id="WP_142836128.1">
    <property type="nucleotide sequence ID" value="NZ_VFSV01000060.1"/>
</dbReference>
<accession>A0A547PL84</accession>
<protein>
    <submittedName>
        <fullName evidence="1">Uncharacterized protein</fullName>
    </submittedName>
</protein>
<comment type="caution">
    <text evidence="1">The sequence shown here is derived from an EMBL/GenBank/DDBJ whole genome shotgun (WGS) entry which is preliminary data.</text>
</comment>
<dbReference type="Proteomes" id="UP000318590">
    <property type="component" value="Unassembled WGS sequence"/>
</dbReference>
<dbReference type="AlphaFoldDB" id="A0A547PL84"/>
<proteinExistence type="predicted"/>
<name>A0A547PL84_9RHOB</name>
<keyword evidence="2" id="KW-1185">Reference proteome</keyword>
<gene>
    <name evidence="1" type="ORF">FEV53_18080</name>
</gene>
<organism evidence="1 2">
    <name type="scientific">Palleronia caenipelagi</name>
    <dbReference type="NCBI Taxonomy" id="2489174"/>
    <lineage>
        <taxon>Bacteria</taxon>
        <taxon>Pseudomonadati</taxon>
        <taxon>Pseudomonadota</taxon>
        <taxon>Alphaproteobacteria</taxon>
        <taxon>Rhodobacterales</taxon>
        <taxon>Roseobacteraceae</taxon>
        <taxon>Palleronia</taxon>
    </lineage>
</organism>
<sequence>MRWSHRPTWADDPSSWPHDRIVLREGEPVGRVHPSPAITGVLPYSWAVHVYPAPMPHSGKAATLREALEAVRQTAGELPNIQWRQRSIYWKQEVFHPG</sequence>
<evidence type="ECO:0000313" key="1">
    <source>
        <dbReference type="EMBL" id="TRD14902.1"/>
    </source>
</evidence>
<evidence type="ECO:0000313" key="2">
    <source>
        <dbReference type="Proteomes" id="UP000318590"/>
    </source>
</evidence>
<reference evidence="1 2" key="1">
    <citation type="submission" date="2019-06" db="EMBL/GenBank/DDBJ databases">
        <title>Paenimaribius caenipelagi gen. nov., sp. nov., isolated from a tidal flat.</title>
        <authorList>
            <person name="Yoon J.-H."/>
        </authorList>
    </citation>
    <scope>NUCLEOTIDE SEQUENCE [LARGE SCALE GENOMIC DNA]</scope>
    <source>
        <strain evidence="1 2">JBTF-M29</strain>
    </source>
</reference>
<dbReference type="EMBL" id="VFSV01000060">
    <property type="protein sequence ID" value="TRD14902.1"/>
    <property type="molecule type" value="Genomic_DNA"/>
</dbReference>